<comment type="similarity">
    <text evidence="1">Belongs to the complex I 24 kDa subunit family.</text>
</comment>
<evidence type="ECO:0000313" key="9">
    <source>
        <dbReference type="Proteomes" id="UP001212411"/>
    </source>
</evidence>
<name>A0AAE9WH52_9SCHI</name>
<dbReference type="PIRSF" id="PIRSF000216">
    <property type="entry name" value="NADH_DH_24kDa"/>
    <property type="match status" value="1"/>
</dbReference>
<dbReference type="GeneID" id="80877495"/>
<protein>
    <submittedName>
        <fullName evidence="8">Mitochondrial thioredoxin family protein, implicated in sulfur cluster assembly</fullName>
    </submittedName>
</protein>
<dbReference type="GO" id="GO:0051537">
    <property type="term" value="F:2 iron, 2 sulfur cluster binding"/>
    <property type="evidence" value="ECO:0007669"/>
    <property type="project" value="UniProtKB-KW"/>
</dbReference>
<dbReference type="EMBL" id="CP115612">
    <property type="protein sequence ID" value="WBW74513.1"/>
    <property type="molecule type" value="Genomic_DNA"/>
</dbReference>
<feature type="binding site" evidence="7">
    <location>
        <position position="93"/>
    </location>
    <ligand>
        <name>[2Fe-2S] cluster</name>
        <dbReference type="ChEBI" id="CHEBI:190135"/>
    </ligand>
</feature>
<dbReference type="Proteomes" id="UP001212411">
    <property type="component" value="Chromosome 2"/>
</dbReference>
<evidence type="ECO:0000256" key="3">
    <source>
        <dbReference type="ARBA" id="ARBA00022723"/>
    </source>
</evidence>
<dbReference type="FunFam" id="1.10.10.1590:FF:000001">
    <property type="entry name" value="NADH-quinone oxidoreductase subunit E"/>
    <property type="match status" value="1"/>
</dbReference>
<dbReference type="GO" id="GO:0046872">
    <property type="term" value="F:metal ion binding"/>
    <property type="evidence" value="ECO:0007669"/>
    <property type="project" value="UniProtKB-KW"/>
</dbReference>
<evidence type="ECO:0000256" key="5">
    <source>
        <dbReference type="ARBA" id="ARBA00023014"/>
    </source>
</evidence>
<dbReference type="CDD" id="cd03064">
    <property type="entry name" value="TRX_Fd_NuoE"/>
    <property type="match status" value="1"/>
</dbReference>
<dbReference type="GO" id="GO:0005739">
    <property type="term" value="C:mitochondrion"/>
    <property type="evidence" value="ECO:0007669"/>
    <property type="project" value="TreeGrafter"/>
</dbReference>
<dbReference type="InterPro" id="IPR036249">
    <property type="entry name" value="Thioredoxin-like_sf"/>
</dbReference>
<dbReference type="GO" id="GO:0016491">
    <property type="term" value="F:oxidoreductase activity"/>
    <property type="evidence" value="ECO:0007669"/>
    <property type="project" value="InterPro"/>
</dbReference>
<comment type="cofactor">
    <cofactor evidence="7">
        <name>[2Fe-2S] cluster</name>
        <dbReference type="ChEBI" id="CHEBI:190135"/>
    </cofactor>
    <text evidence="7">Binds 1 [2Fe-2S] cluster.</text>
</comment>
<reference evidence="8 9" key="1">
    <citation type="journal article" date="2023" name="G3 (Bethesda)">
        <title>A high-quality reference genome for the fission yeast Schizosaccharomyces osmophilus.</title>
        <authorList>
            <person name="Jia G.S."/>
            <person name="Zhang W.C."/>
            <person name="Liang Y."/>
            <person name="Liu X.H."/>
            <person name="Rhind N."/>
            <person name="Pidoux A."/>
            <person name="Brysch-Herzberg M."/>
            <person name="Du L.L."/>
        </authorList>
    </citation>
    <scope>NUCLEOTIDE SEQUENCE [LARGE SCALE GENOMIC DNA]</scope>
    <source>
        <strain evidence="8 9">CBS 15793</strain>
    </source>
</reference>
<evidence type="ECO:0000256" key="2">
    <source>
        <dbReference type="ARBA" id="ARBA00022714"/>
    </source>
</evidence>
<evidence type="ECO:0000256" key="1">
    <source>
        <dbReference type="ARBA" id="ARBA00010643"/>
    </source>
</evidence>
<proteinExistence type="inferred from homology"/>
<feature type="binding site" evidence="7">
    <location>
        <position position="128"/>
    </location>
    <ligand>
        <name>[2Fe-2S] cluster</name>
        <dbReference type="ChEBI" id="CHEBI:190135"/>
    </ligand>
</feature>
<feature type="binding site" evidence="7">
    <location>
        <position position="88"/>
    </location>
    <ligand>
        <name>[2Fe-2S] cluster</name>
        <dbReference type="ChEBI" id="CHEBI:190135"/>
    </ligand>
</feature>
<feature type="binding site" evidence="7">
    <location>
        <position position="124"/>
    </location>
    <ligand>
        <name>[2Fe-2S] cluster</name>
        <dbReference type="ChEBI" id="CHEBI:190135"/>
    </ligand>
</feature>
<comment type="cofactor">
    <cofactor evidence="6">
        <name>[2Fe-2S] cluster</name>
        <dbReference type="ChEBI" id="CHEBI:190135"/>
    </cofactor>
</comment>
<dbReference type="KEGG" id="som:SOMG_04019"/>
<accession>A0AAE9WH52</accession>
<gene>
    <name evidence="8" type="ORF">SOMG_04019</name>
</gene>
<dbReference type="Gene3D" id="3.40.30.10">
    <property type="entry name" value="Glutaredoxin"/>
    <property type="match status" value="1"/>
</dbReference>
<keyword evidence="9" id="KW-1185">Reference proteome</keyword>
<dbReference type="AlphaFoldDB" id="A0AAE9WH52"/>
<dbReference type="SUPFAM" id="SSF52833">
    <property type="entry name" value="Thioredoxin-like"/>
    <property type="match status" value="1"/>
</dbReference>
<evidence type="ECO:0000313" key="8">
    <source>
        <dbReference type="EMBL" id="WBW74513.1"/>
    </source>
</evidence>
<keyword evidence="3 7" id="KW-0479">Metal-binding</keyword>
<evidence type="ECO:0000256" key="6">
    <source>
        <dbReference type="ARBA" id="ARBA00034078"/>
    </source>
</evidence>
<keyword evidence="2 7" id="KW-0001">2Fe-2S</keyword>
<evidence type="ECO:0000256" key="7">
    <source>
        <dbReference type="PIRSR" id="PIRSR000216-1"/>
    </source>
</evidence>
<dbReference type="InterPro" id="IPR042128">
    <property type="entry name" value="NuoE_dom"/>
</dbReference>
<keyword evidence="4 7" id="KW-0408">Iron</keyword>
<sequence length="159" mass="18117">MKPVRFFTPENLQIVKRLVSRYPPGRERASLIPLLDLAQRQHGTWIPPSAMHEIANATNLSFEQVHSLVLAYPTSFQWRPCAPQLRICDSWMCCQKAKQRENGIYEAAQSLVSQYGVEVKTTECLGACYGAPAFWFNDKIHTDATKESIKQVISKEFSK</sequence>
<dbReference type="Gene3D" id="1.10.10.1590">
    <property type="entry name" value="NADH-quinone oxidoreductase subunit E"/>
    <property type="match status" value="1"/>
</dbReference>
<keyword evidence="5 7" id="KW-0411">Iron-sulfur</keyword>
<dbReference type="InterPro" id="IPR002023">
    <property type="entry name" value="NuoE-like"/>
</dbReference>
<organism evidence="8 9">
    <name type="scientific">Schizosaccharomyces osmophilus</name>
    <dbReference type="NCBI Taxonomy" id="2545709"/>
    <lineage>
        <taxon>Eukaryota</taxon>
        <taxon>Fungi</taxon>
        <taxon>Dikarya</taxon>
        <taxon>Ascomycota</taxon>
        <taxon>Taphrinomycotina</taxon>
        <taxon>Schizosaccharomycetes</taxon>
        <taxon>Schizosaccharomycetales</taxon>
        <taxon>Schizosaccharomycetaceae</taxon>
        <taxon>Schizosaccharomyces</taxon>
    </lineage>
</organism>
<dbReference type="PANTHER" id="PTHR10371">
    <property type="entry name" value="NADH DEHYDROGENASE UBIQUINONE FLAVOPROTEIN 2, MITOCHONDRIAL"/>
    <property type="match status" value="1"/>
</dbReference>
<dbReference type="RefSeq" id="XP_056038756.1">
    <property type="nucleotide sequence ID" value="XM_056182806.1"/>
</dbReference>
<dbReference type="PANTHER" id="PTHR10371:SF3">
    <property type="entry name" value="NADH DEHYDROGENASE [UBIQUINONE] FLAVOPROTEIN 2, MITOCHONDRIAL"/>
    <property type="match status" value="1"/>
</dbReference>
<evidence type="ECO:0000256" key="4">
    <source>
        <dbReference type="ARBA" id="ARBA00023004"/>
    </source>
</evidence>
<dbReference type="InterPro" id="IPR041921">
    <property type="entry name" value="NuoE_N"/>
</dbReference>
<dbReference type="Pfam" id="PF01257">
    <property type="entry name" value="2Fe-2S_thioredx"/>
    <property type="match status" value="1"/>
</dbReference>